<dbReference type="PANTHER" id="PTHR42982:SF1">
    <property type="entry name" value="SEC-INDEPENDENT PROTEIN TRANSLOCASE PROTEIN TATA"/>
    <property type="match status" value="1"/>
</dbReference>
<keyword evidence="4 9" id="KW-0812">Transmembrane</keyword>
<name>A0A6V8MI03_9BACT</name>
<keyword evidence="12" id="KW-1185">Reference proteome</keyword>
<dbReference type="Gene3D" id="1.20.5.3310">
    <property type="match status" value="1"/>
</dbReference>
<dbReference type="GO" id="GO:0033281">
    <property type="term" value="C:TAT protein transport complex"/>
    <property type="evidence" value="ECO:0007669"/>
    <property type="project" value="UniProtKB-UniRule"/>
</dbReference>
<evidence type="ECO:0000313" key="11">
    <source>
        <dbReference type="EMBL" id="GFO59631.1"/>
    </source>
</evidence>
<evidence type="ECO:0000256" key="9">
    <source>
        <dbReference type="HAMAP-Rule" id="MF_00236"/>
    </source>
</evidence>
<proteinExistence type="inferred from homology"/>
<dbReference type="Pfam" id="PF02416">
    <property type="entry name" value="TatA_B_E"/>
    <property type="match status" value="1"/>
</dbReference>
<keyword evidence="2 9" id="KW-0813">Transport</keyword>
<gene>
    <name evidence="9" type="primary">tatA</name>
    <name evidence="11" type="ORF">GMST_19560</name>
</gene>
<reference evidence="12" key="1">
    <citation type="submission" date="2020-06" db="EMBL/GenBank/DDBJ databases">
        <title>Draft genomic sequence of Geomonas sp. Red330.</title>
        <authorList>
            <person name="Itoh H."/>
            <person name="Zhenxing X."/>
            <person name="Ushijima N."/>
            <person name="Masuda Y."/>
            <person name="Shiratori Y."/>
            <person name="Senoo K."/>
        </authorList>
    </citation>
    <scope>NUCLEOTIDE SEQUENCE [LARGE SCALE GENOMIC DNA]</scope>
    <source>
        <strain evidence="12">Red330</strain>
    </source>
</reference>
<dbReference type="GO" id="GO:0008320">
    <property type="term" value="F:protein transmembrane transporter activity"/>
    <property type="evidence" value="ECO:0007669"/>
    <property type="project" value="UniProtKB-UniRule"/>
</dbReference>
<accession>A0A6V8MI03</accession>
<feature type="transmembrane region" description="Helical" evidence="9">
    <location>
        <begin position="21"/>
        <end position="44"/>
    </location>
</feature>
<dbReference type="HAMAP" id="MF_00236">
    <property type="entry name" value="TatA_E"/>
    <property type="match status" value="1"/>
</dbReference>
<evidence type="ECO:0000256" key="8">
    <source>
        <dbReference type="ARBA" id="ARBA00023136"/>
    </source>
</evidence>
<dbReference type="NCBIfam" id="TIGR01411">
    <property type="entry name" value="tatAE"/>
    <property type="match status" value="1"/>
</dbReference>
<evidence type="ECO:0000256" key="10">
    <source>
        <dbReference type="SAM" id="MobiDB-lite"/>
    </source>
</evidence>
<evidence type="ECO:0000256" key="4">
    <source>
        <dbReference type="ARBA" id="ARBA00022692"/>
    </source>
</evidence>
<dbReference type="InterPro" id="IPR003369">
    <property type="entry name" value="TatA/B/E"/>
</dbReference>
<keyword evidence="8 9" id="KW-0472">Membrane</keyword>
<evidence type="ECO:0000256" key="5">
    <source>
        <dbReference type="ARBA" id="ARBA00022927"/>
    </source>
</evidence>
<organism evidence="11 12">
    <name type="scientific">Geomonas silvestris</name>
    <dbReference type="NCBI Taxonomy" id="2740184"/>
    <lineage>
        <taxon>Bacteria</taxon>
        <taxon>Pseudomonadati</taxon>
        <taxon>Thermodesulfobacteriota</taxon>
        <taxon>Desulfuromonadia</taxon>
        <taxon>Geobacterales</taxon>
        <taxon>Geobacteraceae</taxon>
        <taxon>Geomonas</taxon>
    </lineage>
</organism>
<keyword evidence="5 9" id="KW-0653">Protein transport</keyword>
<dbReference type="AlphaFoldDB" id="A0A6V8MI03"/>
<sequence length="76" mass="8356">MVSSFDPNYRKPQRGRKAGEDAMFGIGMPELIVILFIVLLVFGAGKLPEAGRSLGQSIRNFKQAADDQEHPEPPKS</sequence>
<evidence type="ECO:0000256" key="7">
    <source>
        <dbReference type="ARBA" id="ARBA00023010"/>
    </source>
</evidence>
<dbReference type="GO" id="GO:0043953">
    <property type="term" value="P:protein transport by the Tat complex"/>
    <property type="evidence" value="ECO:0007669"/>
    <property type="project" value="UniProtKB-UniRule"/>
</dbReference>
<evidence type="ECO:0000256" key="2">
    <source>
        <dbReference type="ARBA" id="ARBA00022448"/>
    </source>
</evidence>
<comment type="similarity">
    <text evidence="9">Belongs to the TatA/E family.</text>
</comment>
<dbReference type="PRINTS" id="PR01506">
    <property type="entry name" value="TATBPROTEIN"/>
</dbReference>
<keyword evidence="7 9" id="KW-0811">Translocation</keyword>
<keyword evidence="6 9" id="KW-1133">Transmembrane helix</keyword>
<dbReference type="Proteomes" id="UP000556026">
    <property type="component" value="Unassembled WGS sequence"/>
</dbReference>
<dbReference type="InterPro" id="IPR006312">
    <property type="entry name" value="TatA/E"/>
</dbReference>
<comment type="caution">
    <text evidence="11">The sequence shown here is derived from an EMBL/GenBank/DDBJ whole genome shotgun (WGS) entry which is preliminary data.</text>
</comment>
<feature type="region of interest" description="Disordered" evidence="10">
    <location>
        <begin position="1"/>
        <end position="20"/>
    </location>
</feature>
<dbReference type="PANTHER" id="PTHR42982">
    <property type="entry name" value="SEC-INDEPENDENT PROTEIN TRANSLOCASE PROTEIN TATA"/>
    <property type="match status" value="1"/>
</dbReference>
<keyword evidence="3 9" id="KW-1003">Cell membrane</keyword>
<evidence type="ECO:0000256" key="1">
    <source>
        <dbReference type="ARBA" id="ARBA00004162"/>
    </source>
</evidence>
<comment type="function">
    <text evidence="9">Part of the twin-arginine translocation (Tat) system that transports large folded proteins containing a characteristic twin-arginine motif in their signal peptide across membranes. TatA could form the protein-conducting channel of the Tat system.</text>
</comment>
<evidence type="ECO:0000313" key="12">
    <source>
        <dbReference type="Proteomes" id="UP000556026"/>
    </source>
</evidence>
<comment type="subcellular location">
    <subcellularLocation>
        <location evidence="1 9">Cell membrane</location>
        <topology evidence="1 9">Single-pass membrane protein</topology>
    </subcellularLocation>
</comment>
<evidence type="ECO:0000256" key="3">
    <source>
        <dbReference type="ARBA" id="ARBA00022475"/>
    </source>
</evidence>
<comment type="subunit">
    <text evidence="9">Forms a complex with TatC.</text>
</comment>
<protein>
    <recommendedName>
        <fullName evidence="9">Sec-independent protein translocase protein TatA</fullName>
    </recommendedName>
</protein>
<dbReference type="EMBL" id="BLXX01000005">
    <property type="protein sequence ID" value="GFO59631.1"/>
    <property type="molecule type" value="Genomic_DNA"/>
</dbReference>
<evidence type="ECO:0000256" key="6">
    <source>
        <dbReference type="ARBA" id="ARBA00022989"/>
    </source>
</evidence>